<evidence type="ECO:0000256" key="13">
    <source>
        <dbReference type="ARBA" id="ARBA00044919"/>
    </source>
</evidence>
<organism evidence="20 21">
    <name type="scientific">Syncephalis pseudoplumigaleata</name>
    <dbReference type="NCBI Taxonomy" id="1712513"/>
    <lineage>
        <taxon>Eukaryota</taxon>
        <taxon>Fungi</taxon>
        <taxon>Fungi incertae sedis</taxon>
        <taxon>Zoopagomycota</taxon>
        <taxon>Zoopagomycotina</taxon>
        <taxon>Zoopagomycetes</taxon>
        <taxon>Zoopagales</taxon>
        <taxon>Piptocephalidaceae</taxon>
        <taxon>Syncephalis</taxon>
    </lineage>
</organism>
<feature type="non-terminal residue" evidence="20">
    <location>
        <position position="1"/>
    </location>
</feature>
<comment type="catalytic activity">
    <reaction evidence="6">
        <text>L-lysyl-L-alpha-amino acid(out) = L-lysyl-L-alpha-amino acid(in)</text>
        <dbReference type="Rhea" id="RHEA:79387"/>
        <dbReference type="ChEBI" id="CHEBI:229965"/>
    </reaction>
</comment>
<comment type="catalytic activity">
    <reaction evidence="14">
        <text>L-lysyl-glycine(out) = L-lysyl-glycine(in)</text>
        <dbReference type="Rhea" id="RHEA:79407"/>
        <dbReference type="ChEBI" id="CHEBI:191202"/>
    </reaction>
</comment>
<reference evidence="21" key="1">
    <citation type="journal article" date="2018" name="Nat. Microbiol.">
        <title>Leveraging single-cell genomics to expand the fungal tree of life.</title>
        <authorList>
            <person name="Ahrendt S.R."/>
            <person name="Quandt C.A."/>
            <person name="Ciobanu D."/>
            <person name="Clum A."/>
            <person name="Salamov A."/>
            <person name="Andreopoulos B."/>
            <person name="Cheng J.F."/>
            <person name="Woyke T."/>
            <person name="Pelin A."/>
            <person name="Henrissat B."/>
            <person name="Reynolds N.K."/>
            <person name="Benny G.L."/>
            <person name="Smith M.E."/>
            <person name="James T.Y."/>
            <person name="Grigoriev I.V."/>
        </authorList>
    </citation>
    <scope>NUCLEOTIDE SEQUENCE [LARGE SCALE GENOMIC DNA]</scope>
    <source>
        <strain evidence="21">Benny S71-1</strain>
    </source>
</reference>
<keyword evidence="19" id="KW-1133">Transmembrane helix</keyword>
<dbReference type="PANTHER" id="PTHR23512:SF12">
    <property type="entry name" value="TRANSPORTER, PUTATIVE (AFU_ORTHOLOGUE AFUA_4G00260)-RELATED"/>
    <property type="match status" value="1"/>
</dbReference>
<gene>
    <name evidence="20" type="ORF">SYNPS1DRAFT_16061</name>
</gene>
<comment type="catalytic activity">
    <reaction evidence="13">
        <text>L-alanyl-L-lysine(out) = L-alanyl-L-lysine(in)</text>
        <dbReference type="Rhea" id="RHEA:79415"/>
        <dbReference type="ChEBI" id="CHEBI:192470"/>
    </reaction>
</comment>
<dbReference type="Gene3D" id="1.20.1250.20">
    <property type="entry name" value="MFS general substrate transporter like domains"/>
    <property type="match status" value="2"/>
</dbReference>
<evidence type="ECO:0000256" key="14">
    <source>
        <dbReference type="ARBA" id="ARBA00044924"/>
    </source>
</evidence>
<evidence type="ECO:0000256" key="16">
    <source>
        <dbReference type="ARBA" id="ARBA00045018"/>
    </source>
</evidence>
<dbReference type="InterPro" id="IPR036259">
    <property type="entry name" value="MFS_trans_sf"/>
</dbReference>
<evidence type="ECO:0000256" key="11">
    <source>
        <dbReference type="ARBA" id="ARBA00044903"/>
    </source>
</evidence>
<dbReference type="GO" id="GO:0022857">
    <property type="term" value="F:transmembrane transporter activity"/>
    <property type="evidence" value="ECO:0007669"/>
    <property type="project" value="InterPro"/>
</dbReference>
<comment type="catalytic activity">
    <reaction evidence="7">
        <text>L-alpha-aminoacyl-L-lysine(out) = L-alpha-aminoacyl-L-lysine(in)</text>
        <dbReference type="Rhea" id="RHEA:79383"/>
        <dbReference type="ChEBI" id="CHEBI:229966"/>
    </reaction>
</comment>
<dbReference type="AlphaFoldDB" id="A0A4P9Z0G1"/>
<comment type="catalytic activity">
    <reaction evidence="3">
        <text>L-histidyl-glycine(out) = L-histidyl-glycine(in)</text>
        <dbReference type="Rhea" id="RHEA:79395"/>
        <dbReference type="ChEBI" id="CHEBI:229957"/>
    </reaction>
</comment>
<comment type="catalytic activity">
    <reaction evidence="2">
        <text>L-lysyl-L-alanine(out) = L-lysyl-L-alanine(in)</text>
        <dbReference type="Rhea" id="RHEA:79399"/>
        <dbReference type="ChEBI" id="CHEBI:229954"/>
    </reaction>
</comment>
<evidence type="ECO:0000313" key="20">
    <source>
        <dbReference type="EMBL" id="RKP25181.1"/>
    </source>
</evidence>
<feature type="transmembrane region" description="Helical" evidence="19">
    <location>
        <begin position="175"/>
        <end position="195"/>
    </location>
</feature>
<evidence type="ECO:0000256" key="6">
    <source>
        <dbReference type="ARBA" id="ARBA00044891"/>
    </source>
</evidence>
<comment type="subunit">
    <text evidence="18">Homodimer. Interacts with lysosomal protein GLMP (via lumenal domain); the interaction starts while both proteins are still in the endoplasmic reticulum and is required for stabilization of MFSD1 in lysosomes but has no direct effect on its targeting to lysosomes or transporter activity.</text>
</comment>
<evidence type="ECO:0000256" key="17">
    <source>
        <dbReference type="ARBA" id="ARBA00045709"/>
    </source>
</evidence>
<dbReference type="InterPro" id="IPR052187">
    <property type="entry name" value="MFSD1"/>
</dbReference>
<comment type="function">
    <text evidence="17">Lysosomal dipeptide uniporter that selectively exports lysine, arginine or histidine-containing dipeptides with a net positive charge from the lysosome lumen into the cytosol. Could play a role in a specific type of protein O-glycosylation indirectly regulating macrophages migration and tissue invasion. Also essential for liver homeostasis.</text>
</comment>
<dbReference type="OrthoDB" id="424834at2759"/>
<feature type="transmembrane region" description="Helical" evidence="19">
    <location>
        <begin position="325"/>
        <end position="350"/>
    </location>
</feature>
<dbReference type="GO" id="GO:0016020">
    <property type="term" value="C:membrane"/>
    <property type="evidence" value="ECO:0007669"/>
    <property type="project" value="UniProtKB-SubCell"/>
</dbReference>
<sequence>IGSGAIIIAQETILAHWFRGKALALAIGLQISVSRLSSFLAQGVTEPIRKHTGFWGNVFWVSAAICGISWLLNVMYIYVMKVSGLPLRPNMAKHRFNPRSIFYFPSAYWFMPLNIFLFGAVWTPFLSIAAEFVSSRFHSSKLIAGWQSAASLAIPVVVSPFSGAFHDRYGFRGPVLILASVVLIIGMALLGFTMANPVIGLVLFSFSLTLGPVASTTAIPLLLPRSLIGTGLGINKCALNFGVTIVNIIVGRIQDGNHDDGYHGVTDVLLAISCVTLLTSIGYTVGDYMLLGGLFNANYSKRRQMLEERKGIEHEVEAGRGRKNIISIIGSICVAVIWIISIVLFGIYSIKGSANVKK</sequence>
<feature type="transmembrane region" description="Helical" evidence="19">
    <location>
        <begin position="58"/>
        <end position="79"/>
    </location>
</feature>
<comment type="catalytic activity">
    <reaction evidence="4">
        <text>L-alpha-aminoacyl-L-arginine(out) = L-alpha-aminoacyl-L-arginine(in)</text>
        <dbReference type="Rhea" id="RHEA:79367"/>
        <dbReference type="ChEBI" id="CHEBI:229968"/>
    </reaction>
</comment>
<feature type="transmembrane region" description="Helical" evidence="19">
    <location>
        <begin position="100"/>
        <end position="122"/>
    </location>
</feature>
<name>A0A4P9Z0G1_9FUNG</name>
<protein>
    <recommendedName>
        <fullName evidence="15">Lysosomal dipeptide transporter MFSD1</fullName>
    </recommendedName>
    <alternativeName>
        <fullName evidence="16">Major facilitator superfamily domain-containing protein 1</fullName>
    </alternativeName>
</protein>
<comment type="catalytic activity">
    <reaction evidence="12">
        <text>L-histidyl-L-alpha-amino acid(out) = L-histidyl-L-alpha-amino acid(in)</text>
        <dbReference type="Rhea" id="RHEA:79379"/>
        <dbReference type="ChEBI" id="CHEBI:229964"/>
    </reaction>
</comment>
<dbReference type="Pfam" id="PF07690">
    <property type="entry name" value="MFS_1"/>
    <property type="match status" value="1"/>
</dbReference>
<evidence type="ECO:0000256" key="18">
    <source>
        <dbReference type="ARBA" id="ARBA00046376"/>
    </source>
</evidence>
<comment type="catalytic activity">
    <reaction evidence="9">
        <text>L-arginyl-L-alpha-amino acid(out) = L-arginyl-L-alpha-amino acid(in)</text>
        <dbReference type="Rhea" id="RHEA:79371"/>
        <dbReference type="ChEBI" id="CHEBI:84315"/>
    </reaction>
</comment>
<keyword evidence="19" id="KW-0472">Membrane</keyword>
<evidence type="ECO:0000256" key="2">
    <source>
        <dbReference type="ARBA" id="ARBA00044876"/>
    </source>
</evidence>
<comment type="catalytic activity">
    <reaction evidence="10">
        <text>L-lysyl-L-lysine(out) = L-lysyl-L-lysine(in)</text>
        <dbReference type="Rhea" id="RHEA:79403"/>
        <dbReference type="ChEBI" id="CHEBI:229956"/>
    </reaction>
</comment>
<proteinExistence type="predicted"/>
<evidence type="ECO:0000256" key="5">
    <source>
        <dbReference type="ARBA" id="ARBA00044884"/>
    </source>
</evidence>
<dbReference type="PANTHER" id="PTHR23512">
    <property type="entry name" value="MAJOR FACILITATOR SUPERFAMILY DOMAIN-CONTAINING PROTEIN 1"/>
    <property type="match status" value="1"/>
</dbReference>
<feature type="transmembrane region" description="Helical" evidence="19">
    <location>
        <begin position="230"/>
        <end position="250"/>
    </location>
</feature>
<feature type="transmembrane region" description="Helical" evidence="19">
    <location>
        <begin position="142"/>
        <end position="163"/>
    </location>
</feature>
<evidence type="ECO:0000313" key="21">
    <source>
        <dbReference type="Proteomes" id="UP000278143"/>
    </source>
</evidence>
<evidence type="ECO:0000256" key="10">
    <source>
        <dbReference type="ARBA" id="ARBA00044900"/>
    </source>
</evidence>
<feature type="transmembrane region" description="Helical" evidence="19">
    <location>
        <begin position="201"/>
        <end position="223"/>
    </location>
</feature>
<dbReference type="SUPFAM" id="SSF103473">
    <property type="entry name" value="MFS general substrate transporter"/>
    <property type="match status" value="1"/>
</dbReference>
<evidence type="ECO:0000256" key="4">
    <source>
        <dbReference type="ARBA" id="ARBA00044881"/>
    </source>
</evidence>
<comment type="catalytic activity">
    <reaction evidence="8">
        <text>L-aspartyl-L-lysine(out) = L-aspartyl-L-lysine(in)</text>
        <dbReference type="Rhea" id="RHEA:79411"/>
        <dbReference type="ChEBI" id="CHEBI:229953"/>
    </reaction>
</comment>
<comment type="subcellular location">
    <subcellularLocation>
        <location evidence="1">Membrane</location>
        <topology evidence="1">Multi-pass membrane protein</topology>
    </subcellularLocation>
</comment>
<dbReference type="EMBL" id="KZ989852">
    <property type="protein sequence ID" value="RKP25181.1"/>
    <property type="molecule type" value="Genomic_DNA"/>
</dbReference>
<accession>A0A4P9Z0G1</accession>
<evidence type="ECO:0000256" key="3">
    <source>
        <dbReference type="ARBA" id="ARBA00044878"/>
    </source>
</evidence>
<evidence type="ECO:0000256" key="9">
    <source>
        <dbReference type="ARBA" id="ARBA00044899"/>
    </source>
</evidence>
<comment type="catalytic activity">
    <reaction evidence="5">
        <text>L-alpha-aminoacyl-L-histidine(out) = L-alpha-aminoacyl-L-histidine(in)</text>
        <dbReference type="Rhea" id="RHEA:79375"/>
        <dbReference type="ChEBI" id="CHEBI:229967"/>
    </reaction>
</comment>
<feature type="transmembrane region" description="Helical" evidence="19">
    <location>
        <begin position="270"/>
        <end position="295"/>
    </location>
</feature>
<evidence type="ECO:0000256" key="7">
    <source>
        <dbReference type="ARBA" id="ARBA00044893"/>
    </source>
</evidence>
<evidence type="ECO:0000256" key="1">
    <source>
        <dbReference type="ARBA" id="ARBA00004141"/>
    </source>
</evidence>
<dbReference type="InterPro" id="IPR011701">
    <property type="entry name" value="MFS"/>
</dbReference>
<evidence type="ECO:0000256" key="19">
    <source>
        <dbReference type="SAM" id="Phobius"/>
    </source>
</evidence>
<comment type="catalytic activity">
    <reaction evidence="11">
        <text>L-arginyl-glycine(out) = L-arginyl-glycine(in)</text>
        <dbReference type="Rhea" id="RHEA:79391"/>
        <dbReference type="ChEBI" id="CHEBI:229955"/>
    </reaction>
</comment>
<keyword evidence="21" id="KW-1185">Reference proteome</keyword>
<evidence type="ECO:0000256" key="8">
    <source>
        <dbReference type="ARBA" id="ARBA00044898"/>
    </source>
</evidence>
<evidence type="ECO:0000256" key="12">
    <source>
        <dbReference type="ARBA" id="ARBA00044912"/>
    </source>
</evidence>
<keyword evidence="19" id="KW-0812">Transmembrane</keyword>
<dbReference type="Proteomes" id="UP000278143">
    <property type="component" value="Unassembled WGS sequence"/>
</dbReference>
<evidence type="ECO:0000256" key="15">
    <source>
        <dbReference type="ARBA" id="ARBA00044985"/>
    </source>
</evidence>